<dbReference type="EMBL" id="DYVF01000028">
    <property type="protein sequence ID" value="HJG30516.1"/>
    <property type="molecule type" value="Genomic_DNA"/>
</dbReference>
<feature type="transmembrane region" description="Helical" evidence="5">
    <location>
        <begin position="231"/>
        <end position="252"/>
    </location>
</feature>
<evidence type="ECO:0000313" key="6">
    <source>
        <dbReference type="EMBL" id="HJG30516.1"/>
    </source>
</evidence>
<evidence type="ECO:0000256" key="3">
    <source>
        <dbReference type="ARBA" id="ARBA00022989"/>
    </source>
</evidence>
<dbReference type="Proteomes" id="UP000746751">
    <property type="component" value="Unassembled WGS sequence"/>
</dbReference>
<organism evidence="6 7">
    <name type="scientific">Collinsella ihumii</name>
    <dbReference type="NCBI Taxonomy" id="1720204"/>
    <lineage>
        <taxon>Bacteria</taxon>
        <taxon>Bacillati</taxon>
        <taxon>Actinomycetota</taxon>
        <taxon>Coriobacteriia</taxon>
        <taxon>Coriobacteriales</taxon>
        <taxon>Coriobacteriaceae</taxon>
        <taxon>Collinsella</taxon>
    </lineage>
</organism>
<dbReference type="InterPro" id="IPR002657">
    <property type="entry name" value="BilAc:Na_symport/Acr3"/>
</dbReference>
<dbReference type="PANTHER" id="PTHR10361:SF28">
    <property type="entry name" value="P3 PROTEIN-RELATED"/>
    <property type="match status" value="1"/>
</dbReference>
<evidence type="ECO:0000313" key="7">
    <source>
        <dbReference type="Proteomes" id="UP000746751"/>
    </source>
</evidence>
<dbReference type="InterPro" id="IPR038770">
    <property type="entry name" value="Na+/solute_symporter_sf"/>
</dbReference>
<accession>A0A921IPE6</accession>
<dbReference type="Gene3D" id="1.20.1530.20">
    <property type="match status" value="1"/>
</dbReference>
<dbReference type="InterPro" id="IPR004710">
    <property type="entry name" value="Bilac:Na_transpt"/>
</dbReference>
<feature type="transmembrane region" description="Helical" evidence="5">
    <location>
        <begin position="128"/>
        <end position="154"/>
    </location>
</feature>
<dbReference type="AlphaFoldDB" id="A0A921IPE6"/>
<keyword evidence="2 5" id="KW-0812">Transmembrane</keyword>
<feature type="transmembrane region" description="Helical" evidence="5">
    <location>
        <begin position="160"/>
        <end position="181"/>
    </location>
</feature>
<reference evidence="6" key="1">
    <citation type="journal article" date="2021" name="PeerJ">
        <title>Extensive microbial diversity within the chicken gut microbiome revealed by metagenomics and culture.</title>
        <authorList>
            <person name="Gilroy R."/>
            <person name="Ravi A."/>
            <person name="Getino M."/>
            <person name="Pursley I."/>
            <person name="Horton D.L."/>
            <person name="Alikhan N.F."/>
            <person name="Baker D."/>
            <person name="Gharbi K."/>
            <person name="Hall N."/>
            <person name="Watson M."/>
            <person name="Adriaenssens E.M."/>
            <person name="Foster-Nyarko E."/>
            <person name="Jarju S."/>
            <person name="Secka A."/>
            <person name="Antonio M."/>
            <person name="Oren A."/>
            <person name="Chaudhuri R.R."/>
            <person name="La Ragione R."/>
            <person name="Hildebrand F."/>
            <person name="Pallen M.J."/>
        </authorList>
    </citation>
    <scope>NUCLEOTIDE SEQUENCE</scope>
    <source>
        <strain evidence="6">ChiGjej2B2-7701</strain>
    </source>
</reference>
<comment type="caution">
    <text evidence="6">The sequence shown here is derived from an EMBL/GenBank/DDBJ whole genome shotgun (WGS) entry which is preliminary data.</text>
</comment>
<evidence type="ECO:0000256" key="1">
    <source>
        <dbReference type="ARBA" id="ARBA00004141"/>
    </source>
</evidence>
<feature type="transmembrane region" description="Helical" evidence="5">
    <location>
        <begin position="15"/>
        <end position="33"/>
    </location>
</feature>
<keyword evidence="3 5" id="KW-1133">Transmembrane helix</keyword>
<feature type="transmembrane region" description="Helical" evidence="5">
    <location>
        <begin position="69"/>
        <end position="93"/>
    </location>
</feature>
<name>A0A921IPE6_9ACTN</name>
<comment type="subcellular location">
    <subcellularLocation>
        <location evidence="1">Membrane</location>
        <topology evidence="1">Multi-pass membrane protein</topology>
    </subcellularLocation>
</comment>
<sequence>MEQWKQMGAFIGRHMAYFVPLCVVAGVLFPSVFGPLKAIVPFIFAIMTFQGALNNTFKQLIAVFRHPLRLLVILAVAEVFMPCLAYLLGSLLFGDNVNLLTGVVLEYSVPIAVISFMWVGIYDGDGPLCLASILVSTVISPVTIPATLSILLGASIHIDAMSMVSDMVVMIALPALAGMLVNEFTRGWGHEKLSPVLSPASRLITIVLITANSTSMSEYVLNMTWQRLEVALFILVFATSGFFWGLLAARILHGSQPLLATMSFTCGLRNISSGAVIAAQYFPGETVFPVMCGTLFQQILAATFGHIIERLCAEDTDERERKVSIAQRILKRRR</sequence>
<proteinExistence type="predicted"/>
<evidence type="ECO:0000256" key="2">
    <source>
        <dbReference type="ARBA" id="ARBA00022692"/>
    </source>
</evidence>
<dbReference type="GO" id="GO:0016020">
    <property type="term" value="C:membrane"/>
    <property type="evidence" value="ECO:0007669"/>
    <property type="project" value="UniProtKB-SubCell"/>
</dbReference>
<feature type="transmembrane region" description="Helical" evidence="5">
    <location>
        <begin position="39"/>
        <end position="57"/>
    </location>
</feature>
<keyword evidence="4 5" id="KW-0472">Membrane</keyword>
<reference evidence="6" key="2">
    <citation type="submission" date="2021-09" db="EMBL/GenBank/DDBJ databases">
        <authorList>
            <person name="Gilroy R."/>
        </authorList>
    </citation>
    <scope>NUCLEOTIDE SEQUENCE</scope>
    <source>
        <strain evidence="6">ChiGjej2B2-7701</strain>
    </source>
</reference>
<protein>
    <submittedName>
        <fullName evidence="6">Bile acid:sodium symporter family protein</fullName>
    </submittedName>
</protein>
<dbReference type="PANTHER" id="PTHR10361">
    <property type="entry name" value="SODIUM-BILE ACID COTRANSPORTER"/>
    <property type="match status" value="1"/>
</dbReference>
<dbReference type="Pfam" id="PF01758">
    <property type="entry name" value="SBF"/>
    <property type="match status" value="1"/>
</dbReference>
<evidence type="ECO:0000256" key="5">
    <source>
        <dbReference type="SAM" id="Phobius"/>
    </source>
</evidence>
<evidence type="ECO:0000256" key="4">
    <source>
        <dbReference type="ARBA" id="ARBA00023136"/>
    </source>
</evidence>
<gene>
    <name evidence="6" type="ORF">K8U80_03865</name>
</gene>
<feature type="transmembrane region" description="Helical" evidence="5">
    <location>
        <begin position="99"/>
        <end position="121"/>
    </location>
</feature>